<name>A0A0F0GWI4_LENAE</name>
<sequence length="136" mass="15209">MRTSTALLATTALMLWGGPAQAGPEVERLIEFSTQHWWGEQNVTFKGAVWRMSDDTYKVTGDLRSNCGGSRRDIKLEYSLMDERWKSSPASHCDNAGPFSSGALPIRRPQNIEVQVCFMHASQPSCGGHRYFAPWS</sequence>
<protein>
    <recommendedName>
        <fullName evidence="4">Ricin B lectin domain-containing protein</fullName>
    </recommendedName>
</protein>
<accession>A0A0F0GWI4</accession>
<dbReference type="AlphaFoldDB" id="A0A0F0GWI4"/>
<feature type="chain" id="PRO_5002441760" description="Ricin B lectin domain-containing protein" evidence="1">
    <location>
        <begin position="23"/>
        <end position="136"/>
    </location>
</feature>
<dbReference type="RefSeq" id="WP_045313763.1">
    <property type="nucleotide sequence ID" value="NZ_JYJG01000171.1"/>
</dbReference>
<evidence type="ECO:0008006" key="4">
    <source>
        <dbReference type="Google" id="ProtNLM"/>
    </source>
</evidence>
<gene>
    <name evidence="2" type="ORF">UK23_23440</name>
</gene>
<organism evidence="2 3">
    <name type="scientific">Lentzea aerocolonigenes</name>
    <name type="common">Lechevalieria aerocolonigenes</name>
    <name type="synonym">Saccharothrix aerocolonigenes</name>
    <dbReference type="NCBI Taxonomy" id="68170"/>
    <lineage>
        <taxon>Bacteria</taxon>
        <taxon>Bacillati</taxon>
        <taxon>Actinomycetota</taxon>
        <taxon>Actinomycetes</taxon>
        <taxon>Pseudonocardiales</taxon>
        <taxon>Pseudonocardiaceae</taxon>
        <taxon>Lentzea</taxon>
    </lineage>
</organism>
<feature type="signal peptide" evidence="1">
    <location>
        <begin position="1"/>
        <end position="22"/>
    </location>
</feature>
<dbReference type="Proteomes" id="UP000033393">
    <property type="component" value="Unassembled WGS sequence"/>
</dbReference>
<keyword evidence="1" id="KW-0732">Signal</keyword>
<evidence type="ECO:0000313" key="3">
    <source>
        <dbReference type="Proteomes" id="UP000033393"/>
    </source>
</evidence>
<evidence type="ECO:0000313" key="2">
    <source>
        <dbReference type="EMBL" id="KJK46377.1"/>
    </source>
</evidence>
<proteinExistence type="predicted"/>
<dbReference type="EMBL" id="JYJG01000171">
    <property type="protein sequence ID" value="KJK46377.1"/>
    <property type="molecule type" value="Genomic_DNA"/>
</dbReference>
<evidence type="ECO:0000256" key="1">
    <source>
        <dbReference type="SAM" id="SignalP"/>
    </source>
</evidence>
<keyword evidence="3" id="KW-1185">Reference proteome</keyword>
<comment type="caution">
    <text evidence="2">The sequence shown here is derived from an EMBL/GenBank/DDBJ whole genome shotgun (WGS) entry which is preliminary data.</text>
</comment>
<reference evidence="2 3" key="1">
    <citation type="submission" date="2015-02" db="EMBL/GenBank/DDBJ databases">
        <authorList>
            <person name="Ju K.-S."/>
            <person name="Doroghazi J.R."/>
            <person name="Metcalf W."/>
        </authorList>
    </citation>
    <scope>NUCLEOTIDE SEQUENCE [LARGE SCALE GENOMIC DNA]</scope>
    <source>
        <strain evidence="2 3">NRRL B-16140</strain>
    </source>
</reference>
<dbReference type="PATRIC" id="fig|68170.10.peg.5932"/>